<evidence type="ECO:0000256" key="3">
    <source>
        <dbReference type="ARBA" id="ARBA00022448"/>
    </source>
</evidence>
<evidence type="ECO:0000256" key="8">
    <source>
        <dbReference type="RuleBase" id="RU365088"/>
    </source>
</evidence>
<dbReference type="InterPro" id="IPR020846">
    <property type="entry name" value="MFS_dom"/>
</dbReference>
<dbReference type="AlphaFoldDB" id="A0A248LMM5"/>
<feature type="transmembrane region" description="Helical" evidence="8">
    <location>
        <begin position="283"/>
        <end position="302"/>
    </location>
</feature>
<keyword evidence="5 8" id="KW-0812">Transmembrane</keyword>
<evidence type="ECO:0000313" key="11">
    <source>
        <dbReference type="Proteomes" id="UP000197424"/>
    </source>
</evidence>
<keyword evidence="7 8" id="KW-0472">Membrane</keyword>
<dbReference type="EMBL" id="CP022115">
    <property type="protein sequence ID" value="ASJ25988.1"/>
    <property type="molecule type" value="Genomic_DNA"/>
</dbReference>
<evidence type="ECO:0000256" key="5">
    <source>
        <dbReference type="ARBA" id="ARBA00022692"/>
    </source>
</evidence>
<dbReference type="PANTHER" id="PTHR23502">
    <property type="entry name" value="MAJOR FACILITATOR SUPERFAMILY"/>
    <property type="match status" value="1"/>
</dbReference>
<dbReference type="InterPro" id="IPR036259">
    <property type="entry name" value="MFS_trans_sf"/>
</dbReference>
<feature type="transmembrane region" description="Helical" evidence="8">
    <location>
        <begin position="371"/>
        <end position="391"/>
    </location>
</feature>
<dbReference type="Pfam" id="PF07690">
    <property type="entry name" value="MFS_1"/>
    <property type="match status" value="1"/>
</dbReference>
<organism evidence="10 11">
    <name type="scientific">Laribacter hongkongensis</name>
    <dbReference type="NCBI Taxonomy" id="168471"/>
    <lineage>
        <taxon>Bacteria</taxon>
        <taxon>Pseudomonadati</taxon>
        <taxon>Pseudomonadota</taxon>
        <taxon>Betaproteobacteria</taxon>
        <taxon>Neisseriales</taxon>
        <taxon>Aquaspirillaceae</taxon>
        <taxon>Laribacter</taxon>
    </lineage>
</organism>
<dbReference type="PROSITE" id="PS50850">
    <property type="entry name" value="MFS"/>
    <property type="match status" value="1"/>
</dbReference>
<dbReference type="SUPFAM" id="SSF103473">
    <property type="entry name" value="MFS general substrate transporter"/>
    <property type="match status" value="1"/>
</dbReference>
<dbReference type="CDD" id="cd17320">
    <property type="entry name" value="MFS_MdfA_MDR_like"/>
    <property type="match status" value="1"/>
</dbReference>
<dbReference type="NCBIfam" id="TIGR00710">
    <property type="entry name" value="efflux_Bcr_CflA"/>
    <property type="match status" value="1"/>
</dbReference>
<proteinExistence type="inferred from homology"/>
<dbReference type="InterPro" id="IPR004812">
    <property type="entry name" value="Efflux_drug-R_Bcr/CmlA"/>
</dbReference>
<evidence type="ECO:0000256" key="6">
    <source>
        <dbReference type="ARBA" id="ARBA00022989"/>
    </source>
</evidence>
<dbReference type="GeneID" id="75108200"/>
<dbReference type="InterPro" id="IPR011701">
    <property type="entry name" value="MFS"/>
</dbReference>
<evidence type="ECO:0000259" key="9">
    <source>
        <dbReference type="PROSITE" id="PS50850"/>
    </source>
</evidence>
<evidence type="ECO:0000256" key="4">
    <source>
        <dbReference type="ARBA" id="ARBA00022475"/>
    </source>
</evidence>
<feature type="transmembrane region" description="Helical" evidence="8">
    <location>
        <begin position="100"/>
        <end position="121"/>
    </location>
</feature>
<comment type="caution">
    <text evidence="8">Lacks conserved residue(s) required for the propagation of feature annotation.</text>
</comment>
<keyword evidence="3 8" id="KW-0813">Transport</keyword>
<name>A0A248LMM5_9NEIS</name>
<feature type="transmembrane region" description="Helical" evidence="8">
    <location>
        <begin position="163"/>
        <end position="183"/>
    </location>
</feature>
<dbReference type="GO" id="GO:0005886">
    <property type="term" value="C:plasma membrane"/>
    <property type="evidence" value="ECO:0007669"/>
    <property type="project" value="UniProtKB-SubCell"/>
</dbReference>
<dbReference type="GO" id="GO:1990961">
    <property type="term" value="P:xenobiotic detoxification by transmembrane export across the plasma membrane"/>
    <property type="evidence" value="ECO:0007669"/>
    <property type="project" value="InterPro"/>
</dbReference>
<dbReference type="GO" id="GO:0015385">
    <property type="term" value="F:sodium:proton antiporter activity"/>
    <property type="evidence" value="ECO:0007669"/>
    <property type="project" value="TreeGrafter"/>
</dbReference>
<protein>
    <recommendedName>
        <fullName evidence="8">Bcr/CflA family efflux transporter</fullName>
    </recommendedName>
</protein>
<keyword evidence="6 8" id="KW-1133">Transmembrane helix</keyword>
<dbReference type="RefSeq" id="WP_027823095.1">
    <property type="nucleotide sequence ID" value="NZ_CP022115.1"/>
</dbReference>
<feature type="transmembrane region" description="Helical" evidence="8">
    <location>
        <begin position="75"/>
        <end position="94"/>
    </location>
</feature>
<feature type="transmembrane region" description="Helical" evidence="8">
    <location>
        <begin position="249"/>
        <end position="271"/>
    </location>
</feature>
<keyword evidence="8" id="KW-0997">Cell inner membrane</keyword>
<keyword evidence="4" id="KW-1003">Cell membrane</keyword>
<comment type="similarity">
    <text evidence="2 8">Belongs to the major facilitator superfamily. Bcr/CmlA family.</text>
</comment>
<dbReference type="PANTHER" id="PTHR23502:SF132">
    <property type="entry name" value="POLYAMINE TRANSPORTER 2-RELATED"/>
    <property type="match status" value="1"/>
</dbReference>
<gene>
    <name evidence="10" type="ORF">LHGZ1_3157</name>
</gene>
<reference evidence="11" key="1">
    <citation type="submission" date="2017-06" db="EMBL/GenBank/DDBJ databases">
        <title>Whole genome sequence of Laribacter hongkongensis LHGZ1.</title>
        <authorList>
            <person name="Chen D."/>
            <person name="Wu H."/>
            <person name="Chen J."/>
        </authorList>
    </citation>
    <scope>NUCLEOTIDE SEQUENCE [LARGE SCALE GENOMIC DNA]</scope>
    <source>
        <strain evidence="11">LHGZ1</strain>
    </source>
</reference>
<evidence type="ECO:0000313" key="10">
    <source>
        <dbReference type="EMBL" id="ASJ25988.1"/>
    </source>
</evidence>
<dbReference type="GO" id="GO:0042910">
    <property type="term" value="F:xenobiotic transmembrane transporter activity"/>
    <property type="evidence" value="ECO:0007669"/>
    <property type="project" value="InterPro"/>
</dbReference>
<sequence length="400" mass="43436">MTRTVVPGLALMLAALSTLGPFSIDTFLPAMGAIGTALEASPLEMQQALSVYLFFYGGMMLWHGSISDAMGRRPVLMVATGLFACASIGCMLAQSLGQLLLFRALQGVCGGAGLIVGRAIIRDTFDGHDAQRLMSQVTMLFSLSPALAPVIGGWLYGAFGWRSIFAFMALVGLVLFVLCWRWLPETHARERRSSLAPRMLLRNYWQVVRQPEFRWLAAAVTFNFAGFFLYIPAAPVFLMRHLGLGHNDFLWLFGPAVGGIMLGAWLSGTLAGRRSARELVRMAYVMMALAAAANLLVCLWLPPAVPWSVLPLGLYTTGMSLAAPSITLFILDLFPELRGTVSSLQGFVQTLFASVVAGVIAPLLWDAPLHMALGMAGFLALGYGFIVRLRYSLRPRRPAA</sequence>
<dbReference type="Gene3D" id="1.20.1720.10">
    <property type="entry name" value="Multidrug resistance protein D"/>
    <property type="match status" value="1"/>
</dbReference>
<feature type="transmembrane region" description="Helical" evidence="8">
    <location>
        <begin position="133"/>
        <end position="157"/>
    </location>
</feature>
<dbReference type="OrthoDB" id="9814303at2"/>
<feature type="transmembrane region" description="Helical" evidence="8">
    <location>
        <begin position="45"/>
        <end position="63"/>
    </location>
</feature>
<evidence type="ECO:0000256" key="2">
    <source>
        <dbReference type="ARBA" id="ARBA00006236"/>
    </source>
</evidence>
<accession>A0A248LMM5</accession>
<evidence type="ECO:0000256" key="7">
    <source>
        <dbReference type="ARBA" id="ARBA00023136"/>
    </source>
</evidence>
<feature type="transmembrane region" description="Helical" evidence="8">
    <location>
        <begin position="346"/>
        <end position="365"/>
    </location>
</feature>
<feature type="transmembrane region" description="Helical" evidence="8">
    <location>
        <begin position="215"/>
        <end position="237"/>
    </location>
</feature>
<evidence type="ECO:0000256" key="1">
    <source>
        <dbReference type="ARBA" id="ARBA00004651"/>
    </source>
</evidence>
<feature type="transmembrane region" description="Helical" evidence="8">
    <location>
        <begin position="314"/>
        <end position="334"/>
    </location>
</feature>
<dbReference type="Proteomes" id="UP000197424">
    <property type="component" value="Chromosome"/>
</dbReference>
<feature type="domain" description="Major facilitator superfamily (MFS) profile" evidence="9">
    <location>
        <begin position="9"/>
        <end position="394"/>
    </location>
</feature>
<comment type="subcellular location">
    <subcellularLocation>
        <location evidence="8">Cell inner membrane</location>
        <topology evidence="8">Multi-pass membrane protein</topology>
    </subcellularLocation>
    <subcellularLocation>
        <location evidence="1">Cell membrane</location>
        <topology evidence="1">Multi-pass membrane protein</topology>
    </subcellularLocation>
</comment>